<dbReference type="Pfam" id="PF06541">
    <property type="entry name" value="ABC_trans_CmpB"/>
    <property type="match status" value="1"/>
</dbReference>
<name>A0A5B8Z3K2_CYTDA</name>
<feature type="transmembrane region" description="Helical" evidence="1">
    <location>
        <begin position="146"/>
        <end position="167"/>
    </location>
</feature>
<accession>A0A5B8Z3K2</accession>
<organism evidence="2 3">
    <name type="scientific">Cytobacillus dafuensis</name>
    <name type="common">Bacillus dafuensis</name>
    <dbReference type="NCBI Taxonomy" id="1742359"/>
    <lineage>
        <taxon>Bacteria</taxon>
        <taxon>Bacillati</taxon>
        <taxon>Bacillota</taxon>
        <taxon>Bacilli</taxon>
        <taxon>Bacillales</taxon>
        <taxon>Bacillaceae</taxon>
        <taxon>Cytobacillus</taxon>
    </lineage>
</organism>
<feature type="transmembrane region" description="Helical" evidence="1">
    <location>
        <begin position="70"/>
        <end position="93"/>
    </location>
</feature>
<feature type="transmembrane region" description="Helical" evidence="1">
    <location>
        <begin position="6"/>
        <end position="27"/>
    </location>
</feature>
<dbReference type="Proteomes" id="UP000321555">
    <property type="component" value="Chromosome"/>
</dbReference>
<sequence length="185" mass="21793">MVSAFDLYGFAAIVFYFFVYSFFGWVLENSYSLATTKKFFKEGFFRGPFKPMYGFAPVLLVLLIRPSTHWTIILLLCLIIPTTVEYASGFLLYTFFHRRWWDYSKIPMQLQGHICLSFSVCWVLLSVICVKWIHPLLASGYEFIDSYWIWLSPIVMLYFFAELFFAVKRHSPQRSSVTKEPNTSQ</sequence>
<gene>
    <name evidence="2" type="ORF">FSZ17_02100</name>
</gene>
<evidence type="ECO:0000313" key="2">
    <source>
        <dbReference type="EMBL" id="QED46189.1"/>
    </source>
</evidence>
<keyword evidence="1" id="KW-1133">Transmembrane helix</keyword>
<dbReference type="InterPro" id="IPR010540">
    <property type="entry name" value="CmpB_TMEM229"/>
</dbReference>
<reference evidence="3" key="1">
    <citation type="submission" date="2019-08" db="EMBL/GenBank/DDBJ databases">
        <authorList>
            <person name="Zheng X."/>
        </authorList>
    </citation>
    <scope>NUCLEOTIDE SEQUENCE [LARGE SCALE GENOMIC DNA]</scope>
    <source>
        <strain evidence="3">FJAT-25496</strain>
    </source>
</reference>
<keyword evidence="1" id="KW-0812">Transmembrane</keyword>
<dbReference type="RefSeq" id="WP_057776246.1">
    <property type="nucleotide sequence ID" value="NZ_CP042593.1"/>
</dbReference>
<dbReference type="KEGG" id="bda:FSZ17_02100"/>
<feature type="transmembrane region" description="Helical" evidence="1">
    <location>
        <begin position="114"/>
        <end position="134"/>
    </location>
</feature>
<evidence type="ECO:0000313" key="3">
    <source>
        <dbReference type="Proteomes" id="UP000321555"/>
    </source>
</evidence>
<keyword evidence="1" id="KW-0472">Membrane</keyword>
<dbReference type="EMBL" id="CP042593">
    <property type="protein sequence ID" value="QED46189.1"/>
    <property type="molecule type" value="Genomic_DNA"/>
</dbReference>
<protein>
    <submittedName>
        <fullName evidence="2">Putative ABC transporter permease</fullName>
    </submittedName>
</protein>
<dbReference type="OrthoDB" id="9789229at2"/>
<evidence type="ECO:0000256" key="1">
    <source>
        <dbReference type="SAM" id="Phobius"/>
    </source>
</evidence>
<proteinExistence type="predicted"/>
<dbReference type="AlphaFoldDB" id="A0A5B8Z3K2"/>
<keyword evidence="3" id="KW-1185">Reference proteome</keyword>